<dbReference type="Pfam" id="PF13187">
    <property type="entry name" value="Fer4_9"/>
    <property type="match status" value="1"/>
</dbReference>
<reference evidence="5" key="2">
    <citation type="submission" date="2021-04" db="EMBL/GenBank/DDBJ databases">
        <authorList>
            <person name="Gilroy R."/>
        </authorList>
    </citation>
    <scope>NUCLEOTIDE SEQUENCE</scope>
    <source>
        <strain evidence="5">CHK191-13928</strain>
    </source>
</reference>
<proteinExistence type="predicted"/>
<name>A0A9D1WX44_9FIRM</name>
<evidence type="ECO:0000256" key="3">
    <source>
        <dbReference type="ARBA" id="ARBA00023014"/>
    </source>
</evidence>
<dbReference type="GO" id="GO:0046872">
    <property type="term" value="F:metal ion binding"/>
    <property type="evidence" value="ECO:0007669"/>
    <property type="project" value="UniProtKB-KW"/>
</dbReference>
<keyword evidence="2" id="KW-0408">Iron</keyword>
<dbReference type="InterPro" id="IPR017896">
    <property type="entry name" value="4Fe4S_Fe-S-bd"/>
</dbReference>
<dbReference type="InterPro" id="IPR017900">
    <property type="entry name" value="4Fe4S_Fe_S_CS"/>
</dbReference>
<dbReference type="SUPFAM" id="SSF54862">
    <property type="entry name" value="4Fe-4S ferredoxins"/>
    <property type="match status" value="1"/>
</dbReference>
<organism evidence="5 6">
    <name type="scientific">Candidatus Anaerostipes excrementavium</name>
    <dbReference type="NCBI Taxonomy" id="2838463"/>
    <lineage>
        <taxon>Bacteria</taxon>
        <taxon>Bacillati</taxon>
        <taxon>Bacillota</taxon>
        <taxon>Clostridia</taxon>
        <taxon>Lachnospirales</taxon>
        <taxon>Lachnospiraceae</taxon>
        <taxon>Anaerostipes</taxon>
    </lineage>
</organism>
<feature type="domain" description="4Fe-4S ferredoxin-type" evidence="4">
    <location>
        <begin position="121"/>
        <end position="150"/>
    </location>
</feature>
<keyword evidence="1" id="KW-0479">Metal-binding</keyword>
<dbReference type="Gene3D" id="3.30.70.20">
    <property type="match status" value="1"/>
</dbReference>
<sequence length="202" mass="21929">MMAVPVFGGRVPNIAAERLKKLDGKGMKTVTLVVYGNRAYEDALLELNQTAKEQGFQVIASAALIAQHSIVPEVGEGRPDADDQKEIMDFAQKVLNKIQADQEGKIEVPGNYPYKDAMNAPAAPISLPSCNQCGKCAEVCPTEAISIKDGDVTTETEKCILCMACTAACPKHVRILPPPVQEMMEQKLGALKTVHKENKFFL</sequence>
<gene>
    <name evidence="5" type="ORF">H9735_11590</name>
</gene>
<evidence type="ECO:0000256" key="2">
    <source>
        <dbReference type="ARBA" id="ARBA00023004"/>
    </source>
</evidence>
<evidence type="ECO:0000313" key="6">
    <source>
        <dbReference type="Proteomes" id="UP000886721"/>
    </source>
</evidence>
<dbReference type="EMBL" id="DXEM01000034">
    <property type="protein sequence ID" value="HIX68747.1"/>
    <property type="molecule type" value="Genomic_DNA"/>
</dbReference>
<evidence type="ECO:0000256" key="1">
    <source>
        <dbReference type="ARBA" id="ARBA00022723"/>
    </source>
</evidence>
<dbReference type="PROSITE" id="PS00198">
    <property type="entry name" value="4FE4S_FER_1"/>
    <property type="match status" value="2"/>
</dbReference>
<dbReference type="PANTHER" id="PTHR43122:SF1">
    <property type="entry name" value="IRON-SULFUR-BINDING PROTEIN"/>
    <property type="match status" value="1"/>
</dbReference>
<evidence type="ECO:0000259" key="4">
    <source>
        <dbReference type="PROSITE" id="PS51379"/>
    </source>
</evidence>
<evidence type="ECO:0000313" key="5">
    <source>
        <dbReference type="EMBL" id="HIX68747.1"/>
    </source>
</evidence>
<dbReference type="PANTHER" id="PTHR43122">
    <property type="entry name" value="FERREDOXIN SUBUNIT OF PYRUVATE:FLAVODOXIN OXIDOREDUCTASE-RELATED"/>
    <property type="match status" value="1"/>
</dbReference>
<dbReference type="SUPFAM" id="SSF52218">
    <property type="entry name" value="Flavoproteins"/>
    <property type="match status" value="1"/>
</dbReference>
<dbReference type="PROSITE" id="PS51379">
    <property type="entry name" value="4FE4S_FER_2"/>
    <property type="match status" value="2"/>
</dbReference>
<dbReference type="InterPro" id="IPR029039">
    <property type="entry name" value="Flavoprotein-like_sf"/>
</dbReference>
<dbReference type="Proteomes" id="UP000886721">
    <property type="component" value="Unassembled WGS sequence"/>
</dbReference>
<dbReference type="GO" id="GO:0051536">
    <property type="term" value="F:iron-sulfur cluster binding"/>
    <property type="evidence" value="ECO:0007669"/>
    <property type="project" value="UniProtKB-KW"/>
</dbReference>
<accession>A0A9D1WX44</accession>
<reference evidence="5" key="1">
    <citation type="journal article" date="2021" name="PeerJ">
        <title>Extensive microbial diversity within the chicken gut microbiome revealed by metagenomics and culture.</title>
        <authorList>
            <person name="Gilroy R."/>
            <person name="Ravi A."/>
            <person name="Getino M."/>
            <person name="Pursley I."/>
            <person name="Horton D.L."/>
            <person name="Alikhan N.F."/>
            <person name="Baker D."/>
            <person name="Gharbi K."/>
            <person name="Hall N."/>
            <person name="Watson M."/>
            <person name="Adriaenssens E.M."/>
            <person name="Foster-Nyarko E."/>
            <person name="Jarju S."/>
            <person name="Secka A."/>
            <person name="Antonio M."/>
            <person name="Oren A."/>
            <person name="Chaudhuri R.R."/>
            <person name="La Ragione R."/>
            <person name="Hildebrand F."/>
            <person name="Pallen M.J."/>
        </authorList>
    </citation>
    <scope>NUCLEOTIDE SEQUENCE</scope>
    <source>
        <strain evidence="5">CHK191-13928</strain>
    </source>
</reference>
<keyword evidence="3" id="KW-0411">Iron-sulfur</keyword>
<feature type="domain" description="4Fe-4S ferredoxin-type" evidence="4">
    <location>
        <begin position="152"/>
        <end position="179"/>
    </location>
</feature>
<protein>
    <submittedName>
        <fullName evidence="5">4Fe-4S binding protein</fullName>
    </submittedName>
</protein>
<comment type="caution">
    <text evidence="5">The sequence shown here is derived from an EMBL/GenBank/DDBJ whole genome shotgun (WGS) entry which is preliminary data.</text>
</comment>
<dbReference type="AlphaFoldDB" id="A0A9D1WX44"/>